<comment type="caution">
    <text evidence="1">The sequence shown here is derived from an EMBL/GenBank/DDBJ whole genome shotgun (WGS) entry which is preliminary data.</text>
</comment>
<proteinExistence type="predicted"/>
<protein>
    <recommendedName>
        <fullName evidence="2">Lipoprotein</fullName>
    </recommendedName>
</protein>
<gene>
    <name evidence="1" type="ORF">SDC9_125411</name>
</gene>
<organism evidence="1">
    <name type="scientific">bioreactor metagenome</name>
    <dbReference type="NCBI Taxonomy" id="1076179"/>
    <lineage>
        <taxon>unclassified sequences</taxon>
        <taxon>metagenomes</taxon>
        <taxon>ecological metagenomes</taxon>
    </lineage>
</organism>
<name>A0A645CMX8_9ZZZZ</name>
<dbReference type="EMBL" id="VSSQ01028616">
    <property type="protein sequence ID" value="MPM78400.1"/>
    <property type="molecule type" value="Genomic_DNA"/>
</dbReference>
<dbReference type="AlphaFoldDB" id="A0A645CMX8"/>
<accession>A0A645CMX8</accession>
<evidence type="ECO:0008006" key="2">
    <source>
        <dbReference type="Google" id="ProtNLM"/>
    </source>
</evidence>
<sequence length="229" mass="25993">MKRILKLFAVLFMLTTLSVSCNKEIILTNNDGDDNSITKTIGSTDYYWYQGKKIFLKQIETRSFIIFRVSDKQSLISSLKKRGVVLDSSNMHPYTVSPMNFNEGASKIFSDCEWADVNINHKTALLIPEVIYASPYYSDNGWEFPLTNLVYVHFNGYSELFLLEKFAKECNAIILGQYPITSNVFIMYIVLCTKDSKGNALDVSNWLYDKKCFRAVEPGFIAARGASGS</sequence>
<evidence type="ECO:0000313" key="1">
    <source>
        <dbReference type="EMBL" id="MPM78400.1"/>
    </source>
</evidence>
<reference evidence="1" key="1">
    <citation type="submission" date="2019-08" db="EMBL/GenBank/DDBJ databases">
        <authorList>
            <person name="Kucharzyk K."/>
            <person name="Murdoch R.W."/>
            <person name="Higgins S."/>
            <person name="Loffler F."/>
        </authorList>
    </citation>
    <scope>NUCLEOTIDE SEQUENCE</scope>
</reference>
<dbReference type="PROSITE" id="PS51257">
    <property type="entry name" value="PROKAR_LIPOPROTEIN"/>
    <property type="match status" value="1"/>
</dbReference>